<feature type="domain" description="Multidrug resistance protein MdtA-like alpha-helical hairpin" evidence="9">
    <location>
        <begin position="105"/>
        <end position="174"/>
    </location>
</feature>
<feature type="chain" id="PRO_5019382140" evidence="8">
    <location>
        <begin position="27"/>
        <end position="380"/>
    </location>
</feature>
<organism evidence="13 14">
    <name type="scientific">Massilia cavernae</name>
    <dbReference type="NCBI Taxonomy" id="2320864"/>
    <lineage>
        <taxon>Bacteria</taxon>
        <taxon>Pseudomonadati</taxon>
        <taxon>Pseudomonadota</taxon>
        <taxon>Betaproteobacteria</taxon>
        <taxon>Burkholderiales</taxon>
        <taxon>Oxalobacteraceae</taxon>
        <taxon>Telluria group</taxon>
        <taxon>Massilia</taxon>
    </lineage>
</organism>
<evidence type="ECO:0000313" key="13">
    <source>
        <dbReference type="EMBL" id="RJG20736.1"/>
    </source>
</evidence>
<keyword evidence="14" id="KW-1185">Reference proteome</keyword>
<evidence type="ECO:0000259" key="12">
    <source>
        <dbReference type="Pfam" id="PF25967"/>
    </source>
</evidence>
<dbReference type="InterPro" id="IPR058625">
    <property type="entry name" value="MdtA-like_BSH"/>
</dbReference>
<accession>A0A418Y4J7</accession>
<dbReference type="Gene3D" id="2.40.30.170">
    <property type="match status" value="1"/>
</dbReference>
<evidence type="ECO:0000256" key="2">
    <source>
        <dbReference type="ARBA" id="ARBA00009477"/>
    </source>
</evidence>
<dbReference type="PANTHER" id="PTHR30469">
    <property type="entry name" value="MULTIDRUG RESISTANCE PROTEIN MDTA"/>
    <property type="match status" value="1"/>
</dbReference>
<evidence type="ECO:0000256" key="6">
    <source>
        <dbReference type="ARBA" id="ARBA00023136"/>
    </source>
</evidence>
<dbReference type="InterPro" id="IPR058627">
    <property type="entry name" value="MdtA-like_C"/>
</dbReference>
<evidence type="ECO:0000256" key="8">
    <source>
        <dbReference type="SAM" id="SignalP"/>
    </source>
</evidence>
<evidence type="ECO:0000256" key="7">
    <source>
        <dbReference type="SAM" id="Coils"/>
    </source>
</evidence>
<keyword evidence="5" id="KW-0997">Cell inner membrane</keyword>
<dbReference type="Proteomes" id="UP000284006">
    <property type="component" value="Unassembled WGS sequence"/>
</dbReference>
<dbReference type="AlphaFoldDB" id="A0A418Y4J7"/>
<dbReference type="Gene3D" id="1.10.287.470">
    <property type="entry name" value="Helix hairpin bin"/>
    <property type="match status" value="1"/>
</dbReference>
<evidence type="ECO:0000256" key="1">
    <source>
        <dbReference type="ARBA" id="ARBA00004236"/>
    </source>
</evidence>
<dbReference type="InterPro" id="IPR058626">
    <property type="entry name" value="MdtA-like_b-barrel"/>
</dbReference>
<evidence type="ECO:0000256" key="4">
    <source>
        <dbReference type="ARBA" id="ARBA00022475"/>
    </source>
</evidence>
<evidence type="ECO:0000256" key="5">
    <source>
        <dbReference type="ARBA" id="ARBA00022519"/>
    </source>
</evidence>
<keyword evidence="6" id="KW-0472">Membrane</keyword>
<keyword evidence="3" id="KW-0813">Transport</keyword>
<dbReference type="InterPro" id="IPR058624">
    <property type="entry name" value="MdtA-like_HH"/>
</dbReference>
<reference evidence="13 14" key="1">
    <citation type="submission" date="2018-09" db="EMBL/GenBank/DDBJ databases">
        <authorList>
            <person name="Zhu H."/>
        </authorList>
    </citation>
    <scope>NUCLEOTIDE SEQUENCE [LARGE SCALE GENOMIC DNA]</scope>
    <source>
        <strain evidence="13 14">K1S02-61</strain>
    </source>
</reference>
<name>A0A418Y4J7_9BURK</name>
<keyword evidence="8" id="KW-0732">Signal</keyword>
<dbReference type="GO" id="GO:1990281">
    <property type="term" value="C:efflux pump complex"/>
    <property type="evidence" value="ECO:0007669"/>
    <property type="project" value="TreeGrafter"/>
</dbReference>
<evidence type="ECO:0000256" key="3">
    <source>
        <dbReference type="ARBA" id="ARBA00022448"/>
    </source>
</evidence>
<keyword evidence="4" id="KW-1003">Cell membrane</keyword>
<dbReference type="NCBIfam" id="TIGR01730">
    <property type="entry name" value="RND_mfp"/>
    <property type="match status" value="1"/>
</dbReference>
<feature type="signal peptide" evidence="8">
    <location>
        <begin position="1"/>
        <end position="26"/>
    </location>
</feature>
<dbReference type="Gene3D" id="2.40.50.100">
    <property type="match status" value="1"/>
</dbReference>
<dbReference type="Gene3D" id="2.40.420.20">
    <property type="match status" value="1"/>
</dbReference>
<evidence type="ECO:0000259" key="11">
    <source>
        <dbReference type="Pfam" id="PF25944"/>
    </source>
</evidence>
<dbReference type="Pfam" id="PF25917">
    <property type="entry name" value="BSH_RND"/>
    <property type="match status" value="1"/>
</dbReference>
<evidence type="ECO:0000313" key="14">
    <source>
        <dbReference type="Proteomes" id="UP000284006"/>
    </source>
</evidence>
<evidence type="ECO:0000259" key="10">
    <source>
        <dbReference type="Pfam" id="PF25917"/>
    </source>
</evidence>
<sequence>MKKTTAASALVLAAGSAALLAWMAQAGGAAPPKPPKPAPLVSTAVVHPRGEALELSLEGHVRALSQVDIRSQLTGTIRSVHFREGELVRAGELLFMLDDSSHSAQLARARAQTAQIKAELIDAQRKLERSLQMVQSGFISANASETLEARVAELQAQRAAAQAEIASARIQLERTRISAPIDGRTGAVNVHPGSLVQAGAGAPLVTLVQLDPVGVAFALPEPQLDALRDAQRRGKATVTLDEPNGAAAAAPQRRVGQLTFIDSSVDPASATIAVKASFANPGHALWPGAFARVVVGLGTVPDASVLPAHAVLDGPDGHFVYVIGSGGKAERRAVAMLRIRQQQAIVTGLGEGERVVIDGGAKVREGKAVRIARAGMGGRQ</sequence>
<comment type="similarity">
    <text evidence="2">Belongs to the membrane fusion protein (MFP) (TC 8.A.1) family.</text>
</comment>
<dbReference type="Pfam" id="PF25967">
    <property type="entry name" value="RND-MFP_C"/>
    <property type="match status" value="1"/>
</dbReference>
<gene>
    <name evidence="13" type="ORF">D3872_08070</name>
</gene>
<dbReference type="Pfam" id="PF25944">
    <property type="entry name" value="Beta-barrel_RND"/>
    <property type="match status" value="1"/>
</dbReference>
<comment type="subcellular location">
    <subcellularLocation>
        <location evidence="1">Cell membrane</location>
    </subcellularLocation>
</comment>
<comment type="caution">
    <text evidence="13">The sequence shown here is derived from an EMBL/GenBank/DDBJ whole genome shotgun (WGS) entry which is preliminary data.</text>
</comment>
<evidence type="ECO:0000259" key="9">
    <source>
        <dbReference type="Pfam" id="PF25876"/>
    </source>
</evidence>
<keyword evidence="7" id="KW-0175">Coiled coil</keyword>
<dbReference type="InterPro" id="IPR006143">
    <property type="entry name" value="RND_pump_MFP"/>
</dbReference>
<feature type="domain" description="Multidrug resistance protein MdtA-like barrel-sandwich hybrid" evidence="10">
    <location>
        <begin position="66"/>
        <end position="206"/>
    </location>
</feature>
<feature type="coiled-coil region" evidence="7">
    <location>
        <begin position="106"/>
        <end position="171"/>
    </location>
</feature>
<proteinExistence type="inferred from homology"/>
<protein>
    <submittedName>
        <fullName evidence="13">Efflux RND transporter periplasmic adaptor subunit</fullName>
    </submittedName>
</protein>
<dbReference type="SUPFAM" id="SSF111369">
    <property type="entry name" value="HlyD-like secretion proteins"/>
    <property type="match status" value="1"/>
</dbReference>
<feature type="domain" description="Multidrug resistance protein MdtA-like beta-barrel" evidence="11">
    <location>
        <begin position="212"/>
        <end position="298"/>
    </location>
</feature>
<dbReference type="PANTHER" id="PTHR30469:SF36">
    <property type="entry name" value="BLL3903 PROTEIN"/>
    <property type="match status" value="1"/>
</dbReference>
<dbReference type="RefSeq" id="WP_119810290.1">
    <property type="nucleotide sequence ID" value="NZ_QYUP01000079.1"/>
</dbReference>
<dbReference type="GO" id="GO:0015562">
    <property type="term" value="F:efflux transmembrane transporter activity"/>
    <property type="evidence" value="ECO:0007669"/>
    <property type="project" value="TreeGrafter"/>
</dbReference>
<dbReference type="EMBL" id="QYUP01000079">
    <property type="protein sequence ID" value="RJG20736.1"/>
    <property type="molecule type" value="Genomic_DNA"/>
</dbReference>
<dbReference type="Pfam" id="PF25876">
    <property type="entry name" value="HH_MFP_RND"/>
    <property type="match status" value="1"/>
</dbReference>
<feature type="domain" description="Multidrug resistance protein MdtA-like C-terminal permuted SH3" evidence="12">
    <location>
        <begin position="303"/>
        <end position="360"/>
    </location>
</feature>
<dbReference type="OrthoDB" id="9783047at2"/>